<protein>
    <submittedName>
        <fullName evidence="1">Uncharacterized protein</fullName>
    </submittedName>
</protein>
<dbReference type="AlphaFoldDB" id="A0A834BZ94"/>
<sequence>MDLAVLKHRLGLSHEIQIKQQRVEIRRRGQLNLQRLQEGSLAGSVQAQCVQSAQLAPLRSAWTDPRHVRSIAVSRE</sequence>
<dbReference type="EMBL" id="WKFB01000564">
    <property type="protein sequence ID" value="KAF6719800.1"/>
    <property type="molecule type" value="Genomic_DNA"/>
</dbReference>
<accession>A0A834BZ94</accession>
<evidence type="ECO:0000313" key="2">
    <source>
        <dbReference type="Proteomes" id="UP000646548"/>
    </source>
</evidence>
<organism evidence="1 2">
    <name type="scientific">Oryzias melastigma</name>
    <name type="common">Marine medaka</name>
    <dbReference type="NCBI Taxonomy" id="30732"/>
    <lineage>
        <taxon>Eukaryota</taxon>
        <taxon>Metazoa</taxon>
        <taxon>Chordata</taxon>
        <taxon>Craniata</taxon>
        <taxon>Vertebrata</taxon>
        <taxon>Euteleostomi</taxon>
        <taxon>Actinopterygii</taxon>
        <taxon>Neopterygii</taxon>
        <taxon>Teleostei</taxon>
        <taxon>Neoteleostei</taxon>
        <taxon>Acanthomorphata</taxon>
        <taxon>Ovalentaria</taxon>
        <taxon>Atherinomorphae</taxon>
        <taxon>Beloniformes</taxon>
        <taxon>Adrianichthyidae</taxon>
        <taxon>Oryziinae</taxon>
        <taxon>Oryzias</taxon>
    </lineage>
</organism>
<dbReference type="Proteomes" id="UP000646548">
    <property type="component" value="Unassembled WGS sequence"/>
</dbReference>
<comment type="caution">
    <text evidence="1">The sequence shown here is derived from an EMBL/GenBank/DDBJ whole genome shotgun (WGS) entry which is preliminary data.</text>
</comment>
<name>A0A834BZ94_ORYME</name>
<evidence type="ECO:0000313" key="1">
    <source>
        <dbReference type="EMBL" id="KAF6719800.1"/>
    </source>
</evidence>
<reference evidence="1" key="1">
    <citation type="journal article" name="BMC Genomics">
        <title>Long-read sequencing and de novo genome assembly of marine medaka (Oryzias melastigma).</title>
        <authorList>
            <person name="Liang P."/>
            <person name="Saqib H.S.A."/>
            <person name="Ni X."/>
            <person name="Shen Y."/>
        </authorList>
    </citation>
    <scope>NUCLEOTIDE SEQUENCE</scope>
    <source>
        <strain evidence="1">Bigg-433</strain>
    </source>
</reference>
<proteinExistence type="predicted"/>
<gene>
    <name evidence="1" type="ORF">FQA47_024274</name>
</gene>